<dbReference type="Proteomes" id="UP000236655">
    <property type="component" value="Chromosome"/>
</dbReference>
<keyword evidence="3" id="KW-1185">Reference proteome</keyword>
<evidence type="ECO:0000313" key="3">
    <source>
        <dbReference type="Proteomes" id="UP000236655"/>
    </source>
</evidence>
<protein>
    <recommendedName>
        <fullName evidence="1">AB hydrolase-1 domain-containing protein</fullName>
    </recommendedName>
</protein>
<dbReference type="EMBL" id="CP024847">
    <property type="protein sequence ID" value="AUR52630.1"/>
    <property type="molecule type" value="Genomic_DNA"/>
</dbReference>
<dbReference type="InterPro" id="IPR029058">
    <property type="entry name" value="AB_hydrolase_fold"/>
</dbReference>
<evidence type="ECO:0000313" key="2">
    <source>
        <dbReference type="EMBL" id="AUR52630.1"/>
    </source>
</evidence>
<dbReference type="InterPro" id="IPR050471">
    <property type="entry name" value="AB_hydrolase"/>
</dbReference>
<feature type="domain" description="AB hydrolase-1" evidence="1">
    <location>
        <begin position="29"/>
        <end position="256"/>
    </location>
</feature>
<dbReference type="AlphaFoldDB" id="A0A2I7N865"/>
<gene>
    <name evidence="2" type="ORF">CUN60_10085</name>
</gene>
<dbReference type="SUPFAM" id="SSF53474">
    <property type="entry name" value="alpha/beta-Hydrolases"/>
    <property type="match status" value="1"/>
</dbReference>
<dbReference type="Gene3D" id="3.40.50.1820">
    <property type="entry name" value="alpha/beta hydrolase"/>
    <property type="match status" value="1"/>
</dbReference>
<sequence>MSMEQIKFEYQTVKTRSGQTGYIMLGKGKPLVMLVGYSGNLLHWNSTLIFELAKKFTVYLPDNRLVGLSTSTNEESMLGLARDTLDFIDALQLEKPILCGWSMGGIIAQALAYESSERISGLAFIVSQPDYSYTMGRLHELVANLRENPGKENRDRLTELFFSGMPSIEFRKYLAKTILPISHYIYPFNAAAQALQDKAVANWQVDEAKLKQINLPALITVAKNDWVTKPEASYKLHQLLTNSKLISYPDGGHFFLHHYPEELASQIISFFQ</sequence>
<dbReference type="InterPro" id="IPR000073">
    <property type="entry name" value="AB_hydrolase_1"/>
</dbReference>
<proteinExistence type="predicted"/>
<organism evidence="2 3">
    <name type="scientific">Aquella oligotrophica</name>
    <dbReference type="NCBI Taxonomy" id="2067065"/>
    <lineage>
        <taxon>Bacteria</taxon>
        <taxon>Pseudomonadati</taxon>
        <taxon>Pseudomonadota</taxon>
        <taxon>Betaproteobacteria</taxon>
        <taxon>Neisseriales</taxon>
        <taxon>Neisseriaceae</taxon>
        <taxon>Aquella</taxon>
    </lineage>
</organism>
<dbReference type="PANTHER" id="PTHR43433">
    <property type="entry name" value="HYDROLASE, ALPHA/BETA FOLD FAMILY PROTEIN"/>
    <property type="match status" value="1"/>
</dbReference>
<name>A0A2I7N865_9NEIS</name>
<dbReference type="PANTHER" id="PTHR43433:SF5">
    <property type="entry name" value="AB HYDROLASE-1 DOMAIN-CONTAINING PROTEIN"/>
    <property type="match status" value="1"/>
</dbReference>
<evidence type="ECO:0000259" key="1">
    <source>
        <dbReference type="Pfam" id="PF00561"/>
    </source>
</evidence>
<dbReference type="Pfam" id="PF00561">
    <property type="entry name" value="Abhydrolase_1"/>
    <property type="match status" value="1"/>
</dbReference>
<accession>A0A2I7N865</accession>
<reference evidence="3" key="1">
    <citation type="submission" date="2017-11" db="EMBL/GenBank/DDBJ databases">
        <authorList>
            <person name="Chan K.G."/>
            <person name="Lee L.S."/>
        </authorList>
    </citation>
    <scope>NUCLEOTIDE SEQUENCE [LARGE SCALE GENOMIC DNA]</scope>
    <source>
        <strain evidence="3">DSM 100970</strain>
    </source>
</reference>
<dbReference type="KEGG" id="nba:CUN60_10085"/>